<feature type="region of interest" description="Disordered" evidence="5">
    <location>
        <begin position="50"/>
        <end position="114"/>
    </location>
</feature>
<evidence type="ECO:0000313" key="8">
    <source>
        <dbReference type="Proteomes" id="UP000095282"/>
    </source>
</evidence>
<dbReference type="PROSITE" id="PS51805">
    <property type="entry name" value="EPHD"/>
    <property type="match status" value="1"/>
</dbReference>
<sequence length="800" mass="90810">MGKKEQKPTKKRGKMTRIATSFMLFAALRSRRGINVSRSVEFRQVRFQLISEPPSLRSSAPTRRQTRSVYAQLPATSPKKTMPSLQTSPRKKKAEARQRKTLEKPPPILPEEEELSTRMALVVRTDDNEGPSSSSASSSSAGSFTGIPEQTPGKETVERSKKSRRNPNPAAEFYSLVPYRAVYAGEDIDPDKDEPDIANCCRQATISDSWRPEYSAGTQELAHPEALPQMVVIDDEFYLKPKDNYIHAEKLVYCNDQPEYVDLRHFEKVEPKDPVHYEVTAHDAEWIKMTNQNRLLTTGEDYLSVETFCKIIKALEIDAFKNIHNHLLDMLHVVYIRQPDNNEDQECDVCRVSDCDVSDDMVFCDMCNTCVHMLCAGLIDLPDPNFPWKCAKCEYTDNPAQPCALCPALGGSMTYNPTKSQWAHHSCALFIPEIIFENEETRAPITNFEKIAPERYNQLCTICDTRQGACVTCSQPNCEETYHVCCALRAGCTVKIQEVPNDPDHNIIRVTNCHRHSVPRSVLVDDAYRHFKNPWLAKIEEFFYVMTNYEKLADSLHIEEVIVSDVYEFWKQKRMRVGGPLIPHLHDHIQLEPCIYRVAQRQANNLEWVYNKAGISVGNLPACVDLTRNQFFPPAALMVTELRQLYLKRADESIERTCELSKMIEEREEAKRRLATETISEIRATCNGLKAGIQPQELLGILKVSKAEIRRAQSPKVFADFLKKLEAIPSEIPGSPPLKRKLHPKLAKPLEITIPQQKSPLRPRNNGSPLAQKASTSSAGVQNASPAPKRNRIPARKLHF</sequence>
<name>A0A1I7UYM8_9PELO</name>
<evidence type="ECO:0000256" key="1">
    <source>
        <dbReference type="ARBA" id="ARBA00022723"/>
    </source>
</evidence>
<feature type="compositionally biased region" description="Polar residues" evidence="5">
    <location>
        <begin position="754"/>
        <end position="785"/>
    </location>
</feature>
<keyword evidence="3" id="KW-0862">Zinc</keyword>
<dbReference type="WBParaSite" id="Csp11.Scaffold630.g20652.t1">
    <property type="protein sequence ID" value="Csp11.Scaffold630.g20652.t1"/>
    <property type="gene ID" value="Csp11.Scaffold630.g20652"/>
</dbReference>
<dbReference type="Pfam" id="PF13831">
    <property type="entry name" value="PHD_2"/>
    <property type="match status" value="1"/>
</dbReference>
<reference evidence="9" key="1">
    <citation type="submission" date="2016-11" db="UniProtKB">
        <authorList>
            <consortium name="WormBaseParasite"/>
        </authorList>
    </citation>
    <scope>IDENTIFICATION</scope>
</reference>
<feature type="compositionally biased region" description="Basic residues" evidence="5">
    <location>
        <begin position="789"/>
        <end position="800"/>
    </location>
</feature>
<dbReference type="GO" id="GO:0008270">
    <property type="term" value="F:zinc ion binding"/>
    <property type="evidence" value="ECO:0007669"/>
    <property type="project" value="UniProtKB-KW"/>
</dbReference>
<dbReference type="Proteomes" id="UP000095282">
    <property type="component" value="Unplaced"/>
</dbReference>
<dbReference type="InterPro" id="IPR019786">
    <property type="entry name" value="Zinc_finger_PHD-type_CS"/>
</dbReference>
<dbReference type="PANTHER" id="PTHR13793:SF143">
    <property type="entry name" value="PHD-TYPE DOMAIN-CONTAINING PROTEIN"/>
    <property type="match status" value="1"/>
</dbReference>
<dbReference type="GO" id="GO:0006357">
    <property type="term" value="P:regulation of transcription by RNA polymerase II"/>
    <property type="evidence" value="ECO:0007669"/>
    <property type="project" value="TreeGrafter"/>
</dbReference>
<feature type="domain" description="PHD-type" evidence="6">
    <location>
        <begin position="344"/>
        <end position="396"/>
    </location>
</feature>
<dbReference type="InterPro" id="IPR001965">
    <property type="entry name" value="Znf_PHD"/>
</dbReference>
<feature type="region of interest" description="Disordered" evidence="5">
    <location>
        <begin position="751"/>
        <end position="800"/>
    </location>
</feature>
<evidence type="ECO:0000313" key="9">
    <source>
        <dbReference type="WBParaSite" id="Csp11.Scaffold630.g20652.t1"/>
    </source>
</evidence>
<dbReference type="STRING" id="1561998.A0A1I7UYM8"/>
<feature type="compositionally biased region" description="Low complexity" evidence="5">
    <location>
        <begin position="132"/>
        <end position="143"/>
    </location>
</feature>
<feature type="domain" description="PHD-type" evidence="7">
    <location>
        <begin position="400"/>
        <end position="517"/>
    </location>
</feature>
<dbReference type="Pfam" id="PF13832">
    <property type="entry name" value="zf-HC5HC2H_2"/>
    <property type="match status" value="1"/>
</dbReference>
<keyword evidence="1" id="KW-0479">Metal-binding</keyword>
<dbReference type="InterPro" id="IPR034732">
    <property type="entry name" value="EPHD"/>
</dbReference>
<dbReference type="PROSITE" id="PS50016">
    <property type="entry name" value="ZF_PHD_2"/>
    <property type="match status" value="1"/>
</dbReference>
<keyword evidence="2 4" id="KW-0863">Zinc-finger</keyword>
<dbReference type="InterPro" id="IPR050701">
    <property type="entry name" value="Histone_Mod_Regulator"/>
</dbReference>
<feature type="compositionally biased region" description="Polar residues" evidence="5">
    <location>
        <begin position="56"/>
        <end position="88"/>
    </location>
</feature>
<accession>A0A1I7UYM8</accession>
<evidence type="ECO:0000256" key="2">
    <source>
        <dbReference type="ARBA" id="ARBA00022771"/>
    </source>
</evidence>
<proteinExistence type="predicted"/>
<dbReference type="SMART" id="SM00249">
    <property type="entry name" value="PHD"/>
    <property type="match status" value="2"/>
</dbReference>
<evidence type="ECO:0000256" key="3">
    <source>
        <dbReference type="ARBA" id="ARBA00022833"/>
    </source>
</evidence>
<dbReference type="PROSITE" id="PS01359">
    <property type="entry name" value="ZF_PHD_1"/>
    <property type="match status" value="1"/>
</dbReference>
<dbReference type="PANTHER" id="PTHR13793">
    <property type="entry name" value="PHD FINGER PROTEINS"/>
    <property type="match status" value="1"/>
</dbReference>
<evidence type="ECO:0000256" key="4">
    <source>
        <dbReference type="PROSITE-ProRule" id="PRU00146"/>
    </source>
</evidence>
<protein>
    <submittedName>
        <fullName evidence="9">PHD-type domain-containing protein</fullName>
    </submittedName>
</protein>
<dbReference type="InterPro" id="IPR019787">
    <property type="entry name" value="Znf_PHD-finger"/>
</dbReference>
<keyword evidence="8" id="KW-1185">Reference proteome</keyword>
<dbReference type="eggNOG" id="KOG0954">
    <property type="taxonomic scope" value="Eukaryota"/>
</dbReference>
<dbReference type="InterPro" id="IPR013083">
    <property type="entry name" value="Znf_RING/FYVE/PHD"/>
</dbReference>
<dbReference type="SUPFAM" id="SSF57903">
    <property type="entry name" value="FYVE/PHD zinc finger"/>
    <property type="match status" value="1"/>
</dbReference>
<evidence type="ECO:0000259" key="6">
    <source>
        <dbReference type="PROSITE" id="PS50016"/>
    </source>
</evidence>
<organism evidence="8 9">
    <name type="scientific">Caenorhabditis tropicalis</name>
    <dbReference type="NCBI Taxonomy" id="1561998"/>
    <lineage>
        <taxon>Eukaryota</taxon>
        <taxon>Metazoa</taxon>
        <taxon>Ecdysozoa</taxon>
        <taxon>Nematoda</taxon>
        <taxon>Chromadorea</taxon>
        <taxon>Rhabditida</taxon>
        <taxon>Rhabditina</taxon>
        <taxon>Rhabditomorpha</taxon>
        <taxon>Rhabditoidea</taxon>
        <taxon>Rhabditidae</taxon>
        <taxon>Peloderinae</taxon>
        <taxon>Caenorhabditis</taxon>
    </lineage>
</organism>
<feature type="region of interest" description="Disordered" evidence="5">
    <location>
        <begin position="126"/>
        <end position="170"/>
    </location>
</feature>
<dbReference type="AlphaFoldDB" id="A0A1I7UYM8"/>
<dbReference type="Gene3D" id="3.30.40.10">
    <property type="entry name" value="Zinc/RING finger domain, C3HC4 (zinc finger)"/>
    <property type="match status" value="2"/>
</dbReference>
<dbReference type="InterPro" id="IPR011011">
    <property type="entry name" value="Znf_FYVE_PHD"/>
</dbReference>
<evidence type="ECO:0000256" key="5">
    <source>
        <dbReference type="SAM" id="MobiDB-lite"/>
    </source>
</evidence>
<evidence type="ECO:0000259" key="7">
    <source>
        <dbReference type="PROSITE" id="PS51805"/>
    </source>
</evidence>